<keyword evidence="6" id="KW-0812">Transmembrane</keyword>
<keyword evidence="12" id="KW-0472">Membrane</keyword>
<keyword evidence="11" id="KW-0406">Ion transport</keyword>
<keyword evidence="8" id="KW-0256">Endoplasmic reticulum</keyword>
<dbReference type="Pfam" id="PF06682">
    <property type="entry name" value="SARAF"/>
    <property type="match status" value="1"/>
</dbReference>
<evidence type="ECO:0000256" key="12">
    <source>
        <dbReference type="ARBA" id="ARBA00023136"/>
    </source>
</evidence>
<evidence type="ECO:0000256" key="10">
    <source>
        <dbReference type="ARBA" id="ARBA00022989"/>
    </source>
</evidence>
<dbReference type="PANTHER" id="PTHR15929">
    <property type="entry name" value="STORE-OPERATED CALCIUM ENTRY-ASSOCIATED REGULATORY FACTOR"/>
    <property type="match status" value="1"/>
</dbReference>
<evidence type="ECO:0000256" key="4">
    <source>
        <dbReference type="ARBA" id="ARBA00022448"/>
    </source>
</evidence>
<evidence type="ECO:0000256" key="9">
    <source>
        <dbReference type="ARBA" id="ARBA00022837"/>
    </source>
</evidence>
<evidence type="ECO:0000256" key="5">
    <source>
        <dbReference type="ARBA" id="ARBA00022568"/>
    </source>
</evidence>
<keyword evidence="7" id="KW-0732">Signal</keyword>
<evidence type="ECO:0000313" key="15">
    <source>
        <dbReference type="WBParaSite" id="maker-uti_cns_0003082-snap-gene-0.11-mRNA-1"/>
    </source>
</evidence>
<dbReference type="PANTHER" id="PTHR15929:SF0">
    <property type="entry name" value="STORE-OPERATED CALCIUM ENTRY-ASSOCIATED REGULATORY FACTOR"/>
    <property type="match status" value="1"/>
</dbReference>
<evidence type="ECO:0000256" key="3">
    <source>
        <dbReference type="ARBA" id="ARBA00016584"/>
    </source>
</evidence>
<dbReference type="AlphaFoldDB" id="A0A1I8GT88"/>
<keyword evidence="5" id="KW-0109">Calcium transport</keyword>
<keyword evidence="9" id="KW-0106">Calcium</keyword>
<dbReference type="WBParaSite" id="maker-uti_cns_0003082-snap-gene-0.11-mRNA-1">
    <property type="protein sequence ID" value="maker-uti_cns_0003082-snap-gene-0.11-mRNA-1"/>
    <property type="gene ID" value="maker-uti_cns_0003082-snap-gene-0.11"/>
</dbReference>
<evidence type="ECO:0000256" key="1">
    <source>
        <dbReference type="ARBA" id="ARBA00004115"/>
    </source>
</evidence>
<reference evidence="15" key="1">
    <citation type="submission" date="2016-11" db="UniProtKB">
        <authorList>
            <consortium name="WormBaseParasite"/>
        </authorList>
    </citation>
    <scope>IDENTIFICATION</scope>
</reference>
<proteinExistence type="inferred from homology"/>
<evidence type="ECO:0000256" key="2">
    <source>
        <dbReference type="ARBA" id="ARBA00006833"/>
    </source>
</evidence>
<keyword evidence="4" id="KW-0813">Transport</keyword>
<keyword evidence="10" id="KW-1133">Transmembrane helix</keyword>
<protein>
    <recommendedName>
        <fullName evidence="3">Store-operated calcium entry-associated regulatory factor</fullName>
    </recommendedName>
    <alternativeName>
        <fullName evidence="13">Transmembrane protein 66</fullName>
    </alternativeName>
</protein>
<dbReference type="GO" id="GO:0006816">
    <property type="term" value="P:calcium ion transport"/>
    <property type="evidence" value="ECO:0007669"/>
    <property type="project" value="UniProtKB-KW"/>
</dbReference>
<dbReference type="Proteomes" id="UP000095280">
    <property type="component" value="Unplaced"/>
</dbReference>
<evidence type="ECO:0000256" key="13">
    <source>
        <dbReference type="ARBA" id="ARBA00031116"/>
    </source>
</evidence>
<evidence type="ECO:0000256" key="6">
    <source>
        <dbReference type="ARBA" id="ARBA00022692"/>
    </source>
</evidence>
<dbReference type="GO" id="GO:2001256">
    <property type="term" value="P:regulation of store-operated calcium entry"/>
    <property type="evidence" value="ECO:0007669"/>
    <property type="project" value="InterPro"/>
</dbReference>
<evidence type="ECO:0000256" key="8">
    <source>
        <dbReference type="ARBA" id="ARBA00022824"/>
    </source>
</evidence>
<sequence length="327" mass="34626">MKYPIAILIIFCVCPEFGHANRRVLLSTVQTLTLHRDKFTTGRRSSPIPQLKCIDGKSSCSNLPSSVQCYNQGSDGIDVQWKCEAQLPKSTQFDKLQVQCEGYDYPDDPYILAGSCGLTYSLKPAGGSRSHKSRSGHKSRSHRQAASDSDKSVSPVIVIAVLAIAGYCIYAFFLAPSANRVSNDPSAPPPPAYDDYNDGDQPPPYTPGGPGAPQYGFRPEFTAGAGSSPGGYGKAYQRRAYQQNQAQPDDNSSSGPGFWSGAAIGGLAGYLFGNSNSQRAEPCGYYGSSEPCGGGASYSRHSSTSSSASSVDTAPTTATGYSSTGRR</sequence>
<name>A0A1I8GT88_9PLAT</name>
<dbReference type="GO" id="GO:0005789">
    <property type="term" value="C:endoplasmic reticulum membrane"/>
    <property type="evidence" value="ECO:0007669"/>
    <property type="project" value="UniProtKB-SubCell"/>
</dbReference>
<keyword evidence="14" id="KW-1185">Reference proteome</keyword>
<evidence type="ECO:0000256" key="7">
    <source>
        <dbReference type="ARBA" id="ARBA00022729"/>
    </source>
</evidence>
<evidence type="ECO:0000256" key="11">
    <source>
        <dbReference type="ARBA" id="ARBA00023065"/>
    </source>
</evidence>
<dbReference type="OrthoDB" id="20303at2759"/>
<organism evidence="14 15">
    <name type="scientific">Macrostomum lignano</name>
    <dbReference type="NCBI Taxonomy" id="282301"/>
    <lineage>
        <taxon>Eukaryota</taxon>
        <taxon>Metazoa</taxon>
        <taxon>Spiralia</taxon>
        <taxon>Lophotrochozoa</taxon>
        <taxon>Platyhelminthes</taxon>
        <taxon>Rhabditophora</taxon>
        <taxon>Macrostomorpha</taxon>
        <taxon>Macrostomida</taxon>
        <taxon>Macrostomidae</taxon>
        <taxon>Macrostomum</taxon>
    </lineage>
</organism>
<evidence type="ECO:0000313" key="14">
    <source>
        <dbReference type="Proteomes" id="UP000095280"/>
    </source>
</evidence>
<dbReference type="STRING" id="282301.A0A1I8GT88"/>
<dbReference type="InterPro" id="IPR009567">
    <property type="entry name" value="SARAF"/>
</dbReference>
<comment type="subcellular location">
    <subcellularLocation>
        <location evidence="1">Endoplasmic reticulum membrane</location>
        <topology evidence="1">Single-pass type I membrane protein</topology>
    </subcellularLocation>
</comment>
<comment type="similarity">
    <text evidence="2">Belongs to the SARAF family.</text>
</comment>
<accession>A0A1I8GT88</accession>